<sequence length="1502" mass="171680">MATSATVPTTQDQVDRARAAFQSLPRDNILFQQCLTDQITLESVFAHLQKKSFSHKRKLSTRTLDRFQRCTGWMLNISRSIDVAVNASAGIACPVWAPIKFVLMISKDDSTALEEIISMIDNISDNLPRLELYERFRDEPSFQAVLVDLFADMADFATQVHQFLSRRTFARLGLLVKRNFRDRFGRTISEIERRTKTADSTAIALHQLRTERLLQENQAKSRNNDRIRLMQWLNSPNIQECYERTFSAVVETTCEWFLDHPSFFAWMDQQSRPIERRILVAHGGAGSGKSVLSAFVYHILRRRPDGYADEHAALARLPTEFAAFFFPFAIDDLGRQSLASLVRSMLSQLLEYDTSENLLELIDMLTLKSSVSTSELQETLCKACLALSRPVFIVLDGIDEHSGTSDELLQKLLELVEAVPNIHMVLFGQSHAFAKFLLSTSNIPSIHIVPELTRRDMETVINAGVIQCRSFWDDSLRRSVAESLLAQVDGMFLYARLMLDYLKKIASFAEVHDCLRELPSGLERTYELLLNRLVQRLEDHCADTVLRILSLVVCSGRPLALEELRLAYALVSEPGSSLDPSETIRRLLILPPEELVELCGGVLTYADGRIHLVHSSLRTFLTSRPFPRCINDPRLPTSLQVDAIATHRVMSNICIKVFRYADKFSKEHHLGQKCWEPLWGYARLYFAYHFNTSGRSVNDLEQILDLLTKSRNLASLIFGQDLLYDDSMPDILLENFLMFDSFIGHGEGMHATTHIPEALQAFEEHLLETFKTEVHEDDTQDTLSMIGTYDEGSRTDVQEESSTNRAPSIDTSPASSMFGLDRLFSSRSQRTHHSGMDFHQLSGRFDTHMIQAHRVIYGAKFDLALKLVRRLLIGTLQFKDPLKVAWDWVMRIAKSASPLLLSALTAYLMWWGRFEEVLEVGKECHEKLKSQKGVFRLGHEWMMGFVARGCRQYTDAISYHQSVLEGIDEYPAVRQMCNVSYIYLYLSDSYMLAGQISRSLGFVRTMFNARSIKDLETADVLSFYYIAGRTELAEGVLQQGVNHLRHFKALCHHTYPDLGKVTSQRGPLHRLVSATWKLGLVDLDSGRVNDALAAIQEVEDILATTKISWWGTAELKSQMQSGYRSLVSFQRYLEEGRESLVDHIQQQCHSSKDCRECFVALRDQMGAVQNCLRHSKQLRKLLEAWMKHFEIYKDVHRETPQKDLAGEIRFWHYHDFGTLYNGEYYLNKLVGDYQKAQQSLLKSLEYGEKACPGTGAGQESVHRVLAGMLSDLARLQCRQGNREVAIESSRVASHIVSNLPESEKKDRLRKKVLKRFRISMGITTSQISDLSGDEEERIVRLVRKQTRHLSSRPLRQAYRGAETLLDPEQWQAAMCKYANGRETPTIEERSVEVLKDHYSLCCGDIFRRHYANGEEYKPHQCKTDMCCNYHCNKEDYSKIIPSQKGMSTILLESIGLIFGPHIPCPHLQRNGFEGDFHPGAFWYQRKGGNYGQWRSKGIVRII</sequence>
<feature type="region of interest" description="Disordered" evidence="2">
    <location>
        <begin position="786"/>
        <end position="810"/>
    </location>
</feature>
<dbReference type="EMBL" id="ML977326">
    <property type="protein sequence ID" value="KAF2114076.1"/>
    <property type="molecule type" value="Genomic_DNA"/>
</dbReference>
<dbReference type="InterPro" id="IPR056884">
    <property type="entry name" value="NPHP3-like_N"/>
</dbReference>
<protein>
    <recommendedName>
        <fullName evidence="7">NACHT domain-containing protein</fullName>
    </recommendedName>
</protein>
<accession>A0A6A5Z4Q5</accession>
<dbReference type="InterPro" id="IPR027417">
    <property type="entry name" value="P-loop_NTPase"/>
</dbReference>
<dbReference type="SUPFAM" id="SSF52540">
    <property type="entry name" value="P-loop containing nucleoside triphosphate hydrolases"/>
    <property type="match status" value="1"/>
</dbReference>
<evidence type="ECO:0000256" key="2">
    <source>
        <dbReference type="SAM" id="MobiDB-lite"/>
    </source>
</evidence>
<evidence type="ECO:0000313" key="6">
    <source>
        <dbReference type="Proteomes" id="UP000799770"/>
    </source>
</evidence>
<evidence type="ECO:0000259" key="3">
    <source>
        <dbReference type="Pfam" id="PF24809"/>
    </source>
</evidence>
<dbReference type="InterPro" id="IPR056125">
    <property type="entry name" value="DUF7708"/>
</dbReference>
<evidence type="ECO:0000256" key="1">
    <source>
        <dbReference type="ARBA" id="ARBA00022737"/>
    </source>
</evidence>
<evidence type="ECO:0000313" key="5">
    <source>
        <dbReference type="EMBL" id="KAF2114076.1"/>
    </source>
</evidence>
<proteinExistence type="predicted"/>
<evidence type="ECO:0008006" key="7">
    <source>
        <dbReference type="Google" id="ProtNLM"/>
    </source>
</evidence>
<organism evidence="5 6">
    <name type="scientific">Lophiotrema nucula</name>
    <dbReference type="NCBI Taxonomy" id="690887"/>
    <lineage>
        <taxon>Eukaryota</taxon>
        <taxon>Fungi</taxon>
        <taxon>Dikarya</taxon>
        <taxon>Ascomycota</taxon>
        <taxon>Pezizomycotina</taxon>
        <taxon>Dothideomycetes</taxon>
        <taxon>Pleosporomycetidae</taxon>
        <taxon>Pleosporales</taxon>
        <taxon>Lophiotremataceae</taxon>
        <taxon>Lophiotrema</taxon>
    </lineage>
</organism>
<feature type="compositionally biased region" description="Polar residues" evidence="2">
    <location>
        <begin position="800"/>
        <end position="810"/>
    </location>
</feature>
<reference evidence="5" key="1">
    <citation type="journal article" date="2020" name="Stud. Mycol.">
        <title>101 Dothideomycetes genomes: a test case for predicting lifestyles and emergence of pathogens.</title>
        <authorList>
            <person name="Haridas S."/>
            <person name="Albert R."/>
            <person name="Binder M."/>
            <person name="Bloem J."/>
            <person name="Labutti K."/>
            <person name="Salamov A."/>
            <person name="Andreopoulos B."/>
            <person name="Baker S."/>
            <person name="Barry K."/>
            <person name="Bills G."/>
            <person name="Bluhm B."/>
            <person name="Cannon C."/>
            <person name="Castanera R."/>
            <person name="Culley D."/>
            <person name="Daum C."/>
            <person name="Ezra D."/>
            <person name="Gonzalez J."/>
            <person name="Henrissat B."/>
            <person name="Kuo A."/>
            <person name="Liang C."/>
            <person name="Lipzen A."/>
            <person name="Lutzoni F."/>
            <person name="Magnuson J."/>
            <person name="Mondo S."/>
            <person name="Nolan M."/>
            <person name="Ohm R."/>
            <person name="Pangilinan J."/>
            <person name="Park H.-J."/>
            <person name="Ramirez L."/>
            <person name="Alfaro M."/>
            <person name="Sun H."/>
            <person name="Tritt A."/>
            <person name="Yoshinaga Y."/>
            <person name="Zwiers L.-H."/>
            <person name="Turgeon B."/>
            <person name="Goodwin S."/>
            <person name="Spatafora J."/>
            <person name="Crous P."/>
            <person name="Grigoriev I."/>
        </authorList>
    </citation>
    <scope>NUCLEOTIDE SEQUENCE</scope>
    <source>
        <strain evidence="5">CBS 627.86</strain>
    </source>
</reference>
<dbReference type="OrthoDB" id="5430339at2759"/>
<keyword evidence="6" id="KW-1185">Reference proteome</keyword>
<feature type="domain" description="Nephrocystin 3-like N-terminal" evidence="4">
    <location>
        <begin position="253"/>
        <end position="425"/>
    </location>
</feature>
<name>A0A6A5Z4Q5_9PLEO</name>
<dbReference type="Proteomes" id="UP000799770">
    <property type="component" value="Unassembled WGS sequence"/>
</dbReference>
<evidence type="ECO:0000259" key="4">
    <source>
        <dbReference type="Pfam" id="PF24883"/>
    </source>
</evidence>
<dbReference type="Gene3D" id="1.25.40.10">
    <property type="entry name" value="Tetratricopeptide repeat domain"/>
    <property type="match status" value="1"/>
</dbReference>
<dbReference type="InterPro" id="IPR011990">
    <property type="entry name" value="TPR-like_helical_dom_sf"/>
</dbReference>
<dbReference type="Pfam" id="PF24809">
    <property type="entry name" value="DUF7708"/>
    <property type="match status" value="1"/>
</dbReference>
<feature type="domain" description="DUF7708" evidence="3">
    <location>
        <begin position="73"/>
        <end position="209"/>
    </location>
</feature>
<keyword evidence="1" id="KW-0677">Repeat</keyword>
<dbReference type="Pfam" id="PF24883">
    <property type="entry name" value="NPHP3_N"/>
    <property type="match status" value="1"/>
</dbReference>
<gene>
    <name evidence="5" type="ORF">BDV96DRAFT_647562</name>
</gene>
<dbReference type="PANTHER" id="PTHR10039">
    <property type="entry name" value="AMELOGENIN"/>
    <property type="match status" value="1"/>
</dbReference>
<dbReference type="Gene3D" id="3.40.50.300">
    <property type="entry name" value="P-loop containing nucleotide triphosphate hydrolases"/>
    <property type="match status" value="1"/>
</dbReference>